<protein>
    <submittedName>
        <fullName evidence="2">DUF2628 domain-containing protein</fullName>
    </submittedName>
</protein>
<evidence type="ECO:0000256" key="1">
    <source>
        <dbReference type="SAM" id="Phobius"/>
    </source>
</evidence>
<dbReference type="EMBL" id="VHLG01000002">
    <property type="protein sequence ID" value="TPW32600.1"/>
    <property type="molecule type" value="Genomic_DNA"/>
</dbReference>
<dbReference type="InterPro" id="IPR024399">
    <property type="entry name" value="DUF2628"/>
</dbReference>
<feature type="transmembrane region" description="Helical" evidence="1">
    <location>
        <begin position="47"/>
        <end position="64"/>
    </location>
</feature>
<keyword evidence="1" id="KW-0812">Transmembrane</keyword>
<feature type="transmembrane region" description="Helical" evidence="1">
    <location>
        <begin position="25"/>
        <end position="42"/>
    </location>
</feature>
<dbReference type="OrthoDB" id="7285394at2"/>
<keyword evidence="1" id="KW-0472">Membrane</keyword>
<feature type="transmembrane region" description="Helical" evidence="1">
    <location>
        <begin position="70"/>
        <end position="89"/>
    </location>
</feature>
<gene>
    <name evidence="2" type="ORF">FJU08_06315</name>
</gene>
<reference evidence="2 3" key="1">
    <citation type="submission" date="2019-06" db="EMBL/GenBank/DDBJ databases">
        <authorList>
            <person name="Li M."/>
        </authorList>
    </citation>
    <scope>NUCLEOTIDE SEQUENCE [LARGE SCALE GENOMIC DNA]</scope>
    <source>
        <strain evidence="2 3">BGMRC2036</strain>
    </source>
</reference>
<dbReference type="Proteomes" id="UP000318801">
    <property type="component" value="Unassembled WGS sequence"/>
</dbReference>
<dbReference type="AlphaFoldDB" id="A0A506UEZ6"/>
<name>A0A506UEZ6_9HYPH</name>
<evidence type="ECO:0000313" key="2">
    <source>
        <dbReference type="EMBL" id="TPW32600.1"/>
    </source>
</evidence>
<evidence type="ECO:0000313" key="3">
    <source>
        <dbReference type="Proteomes" id="UP000318801"/>
    </source>
</evidence>
<dbReference type="Pfam" id="PF10947">
    <property type="entry name" value="DUF2628"/>
    <property type="match status" value="1"/>
</dbReference>
<proteinExistence type="predicted"/>
<organism evidence="2 3">
    <name type="scientific">Martelella alba</name>
    <dbReference type="NCBI Taxonomy" id="2590451"/>
    <lineage>
        <taxon>Bacteria</taxon>
        <taxon>Pseudomonadati</taxon>
        <taxon>Pseudomonadota</taxon>
        <taxon>Alphaproteobacteria</taxon>
        <taxon>Hyphomicrobiales</taxon>
        <taxon>Aurantimonadaceae</taxon>
        <taxon>Martelella</taxon>
    </lineage>
</organism>
<keyword evidence="1" id="KW-1133">Transmembrane helix</keyword>
<accession>A0A506UEZ6</accession>
<comment type="caution">
    <text evidence="2">The sequence shown here is derived from an EMBL/GenBank/DDBJ whole genome shotgun (WGS) entry which is preliminary data.</text>
</comment>
<sequence length="159" mass="16983">MIMASFLVLLPPGQGAEKAPEKTVFLRDGFSFWALVFGPFWLLFQRVWLAGVITLIVSVLLGIAGDMGGFDIASGLFSVALNIFIALEARGFKAHAMEKRGFRLDAVIVADDLDEAEELYFAGFAGAETALPDFATKGPQRAEPAASGIGLMDAYGMSS</sequence>
<keyword evidence="3" id="KW-1185">Reference proteome</keyword>